<dbReference type="PANTHER" id="PTHR36504">
    <property type="entry name" value="LIPOPOLYSACCHARIDE EXPORT SYSTEM PROTEIN LPTA"/>
    <property type="match status" value="1"/>
</dbReference>
<dbReference type="HOGENOM" id="CLU_899971_0_0_0"/>
<dbReference type="Pfam" id="PF03968">
    <property type="entry name" value="LptD_N"/>
    <property type="match status" value="1"/>
</dbReference>
<dbReference type="InterPro" id="IPR005653">
    <property type="entry name" value="OstA-like_N"/>
</dbReference>
<dbReference type="GO" id="GO:0030288">
    <property type="term" value="C:outer membrane-bounded periplasmic space"/>
    <property type="evidence" value="ECO:0007669"/>
    <property type="project" value="TreeGrafter"/>
</dbReference>
<dbReference type="PANTHER" id="PTHR36504:SF1">
    <property type="entry name" value="LIPOPOLYSACCHARIDE EXPORT SYSTEM PROTEIN LPTA"/>
    <property type="match status" value="1"/>
</dbReference>
<keyword evidence="4" id="KW-1185">Reference proteome</keyword>
<dbReference type="GO" id="GO:0015920">
    <property type="term" value="P:lipopolysaccharide transport"/>
    <property type="evidence" value="ECO:0007669"/>
    <property type="project" value="TreeGrafter"/>
</dbReference>
<protein>
    <recommendedName>
        <fullName evidence="2">Organic solvent tolerance-like N-terminal domain-containing protein</fullName>
    </recommendedName>
</protein>
<dbReference type="KEGG" id="mhd:Marky_1359"/>
<dbReference type="RefSeq" id="WP_013704142.1">
    <property type="nucleotide sequence ID" value="NC_015387.1"/>
</dbReference>
<organism evidence="3 4">
    <name type="scientific">Marinithermus hydrothermalis (strain DSM 14884 / JCM 11576 / T1)</name>
    <dbReference type="NCBI Taxonomy" id="869210"/>
    <lineage>
        <taxon>Bacteria</taxon>
        <taxon>Thermotogati</taxon>
        <taxon>Deinococcota</taxon>
        <taxon>Deinococci</taxon>
        <taxon>Thermales</taxon>
        <taxon>Thermaceae</taxon>
        <taxon>Marinithermus</taxon>
    </lineage>
</organism>
<dbReference type="InterPro" id="IPR052037">
    <property type="entry name" value="LPS_export_LptA"/>
</dbReference>
<evidence type="ECO:0000313" key="3">
    <source>
        <dbReference type="EMBL" id="AEB12095.1"/>
    </source>
</evidence>
<keyword evidence="1" id="KW-0732">Signal</keyword>
<dbReference type="GO" id="GO:0009279">
    <property type="term" value="C:cell outer membrane"/>
    <property type="evidence" value="ECO:0007669"/>
    <property type="project" value="TreeGrafter"/>
</dbReference>
<sequence length="328" mass="35849">MARWGGWVLRATPLILMAWGLSQADLRPTITLERGEKTIRAVKNGPDEAGVPLFIEYEDLVRGPLEALDPATGVLMVNGTAYYTDAKTVWEGSVEAQDWVEVVYNADLQDAQGRPYAIRVAAIPPAAAPEAKTRTRLLLFDPEPYRVEVTFGTRTVAYAHIALVERVKDERETLVLADGTATYLEAEDTFAVAFADTPQAVEVRQGESVVFGTRLEYDNTTGLAAITGPIRFERAGDPPIHGTAQSMTYNVDDETLTLQGAVQLVQGERTTRAAQAVVREEEGLAFLYGDPVASEGPHGQVEGRMVRYHLESGELVVLEGVTGIFEDR</sequence>
<accession>F2NLJ6</accession>
<gene>
    <name evidence="3" type="ordered locus">Marky_1359</name>
</gene>
<dbReference type="GO" id="GO:0017089">
    <property type="term" value="F:glycolipid transfer activity"/>
    <property type="evidence" value="ECO:0007669"/>
    <property type="project" value="TreeGrafter"/>
</dbReference>
<feature type="domain" description="Organic solvent tolerance-like N-terminal" evidence="2">
    <location>
        <begin position="203"/>
        <end position="280"/>
    </location>
</feature>
<dbReference type="Gene3D" id="2.60.450.10">
    <property type="entry name" value="Lipopolysaccharide (LPS) transport protein A like domain"/>
    <property type="match status" value="1"/>
</dbReference>
<reference evidence="3 4" key="1">
    <citation type="journal article" date="2012" name="Stand. Genomic Sci.">
        <title>Complete genome sequence of the aerobic, heterotroph Marinithermus hydrothermalis type strain (T1(T)) from a deep-sea hydrothermal vent chimney.</title>
        <authorList>
            <person name="Copeland A."/>
            <person name="Gu W."/>
            <person name="Yasawong M."/>
            <person name="Lapidus A."/>
            <person name="Lucas S."/>
            <person name="Deshpande S."/>
            <person name="Pagani I."/>
            <person name="Tapia R."/>
            <person name="Cheng J.F."/>
            <person name="Goodwin L.A."/>
            <person name="Pitluck S."/>
            <person name="Liolios K."/>
            <person name="Ivanova N."/>
            <person name="Mavromatis K."/>
            <person name="Mikhailova N."/>
            <person name="Pati A."/>
            <person name="Chen A."/>
            <person name="Palaniappan K."/>
            <person name="Land M."/>
            <person name="Pan C."/>
            <person name="Brambilla E.M."/>
            <person name="Rohde M."/>
            <person name="Tindall B.J."/>
            <person name="Sikorski J."/>
            <person name="Goker M."/>
            <person name="Detter J.C."/>
            <person name="Bristow J."/>
            <person name="Eisen J.A."/>
            <person name="Markowitz V."/>
            <person name="Hugenholtz P."/>
            <person name="Kyrpides N.C."/>
            <person name="Klenk H.P."/>
            <person name="Woyke T."/>
        </authorList>
    </citation>
    <scope>NUCLEOTIDE SEQUENCE [LARGE SCALE GENOMIC DNA]</scope>
    <source>
        <strain evidence="4">DSM 14884 / JCM 11576 / T1</strain>
    </source>
</reference>
<dbReference type="AlphaFoldDB" id="F2NLJ6"/>
<proteinExistence type="predicted"/>
<dbReference type="OrthoDB" id="30488at2"/>
<name>F2NLJ6_MARHT</name>
<evidence type="ECO:0000313" key="4">
    <source>
        <dbReference type="Proteomes" id="UP000007030"/>
    </source>
</evidence>
<dbReference type="EMBL" id="CP002630">
    <property type="protein sequence ID" value="AEB12095.1"/>
    <property type="molecule type" value="Genomic_DNA"/>
</dbReference>
<dbReference type="Proteomes" id="UP000007030">
    <property type="component" value="Chromosome"/>
</dbReference>
<dbReference type="STRING" id="869210.Marky_1359"/>
<dbReference type="eggNOG" id="COG1452">
    <property type="taxonomic scope" value="Bacteria"/>
</dbReference>
<evidence type="ECO:0000259" key="2">
    <source>
        <dbReference type="Pfam" id="PF03968"/>
    </source>
</evidence>
<evidence type="ECO:0000256" key="1">
    <source>
        <dbReference type="ARBA" id="ARBA00022729"/>
    </source>
</evidence>